<dbReference type="Pfam" id="PF17775">
    <property type="entry name" value="YchJ_M-like"/>
    <property type="match status" value="1"/>
</dbReference>
<evidence type="ECO:0000256" key="1">
    <source>
        <dbReference type="HAMAP-Rule" id="MF_00612"/>
    </source>
</evidence>
<comment type="similarity">
    <text evidence="1">Belongs to the UPF0225 family.</text>
</comment>
<evidence type="ECO:0000259" key="2">
    <source>
        <dbReference type="Pfam" id="PF17775"/>
    </source>
</evidence>
<dbReference type="PANTHER" id="PTHR33747">
    <property type="entry name" value="UPF0225 PROTEIN SCO1677"/>
    <property type="match status" value="1"/>
</dbReference>
<dbReference type="InterPro" id="IPR023006">
    <property type="entry name" value="YchJ-like"/>
</dbReference>
<dbReference type="InterPro" id="IPR032710">
    <property type="entry name" value="NTF2-like_dom_sf"/>
</dbReference>
<sequence length="140" mass="15728">MRPYVQAIDTLTPCPCGNNDGYARCCGLLHEGAAAATAEQLMRSRYSAYVLKREDYLLASWHHSTRPAHLKLGAQQPAPTWLGLTVKRHESDGDHAVVEFVARLRLGGGKAQRMHEVSRFVREDGRWFYVDGEFPEKSGE</sequence>
<dbReference type="InterPro" id="IPR048469">
    <property type="entry name" value="YchJ-like_M"/>
</dbReference>
<reference evidence="3 4" key="1">
    <citation type="submission" date="2020-10" db="EMBL/GenBank/DDBJ databases">
        <title>Phylogeny of dyella-like bacteria.</title>
        <authorList>
            <person name="Fu J."/>
        </authorList>
    </citation>
    <scope>NUCLEOTIDE SEQUENCE [LARGE SCALE GENOMIC DNA]</scope>
    <source>
        <strain evidence="3 4">THG-B117</strain>
    </source>
</reference>
<dbReference type="SUPFAM" id="SSF54427">
    <property type="entry name" value="NTF2-like"/>
    <property type="match status" value="1"/>
</dbReference>
<dbReference type="PANTHER" id="PTHR33747:SF1">
    <property type="entry name" value="ADENYLATE CYCLASE-ASSOCIATED CAP C-TERMINAL DOMAIN-CONTAINING PROTEIN"/>
    <property type="match status" value="1"/>
</dbReference>
<dbReference type="RefSeq" id="WP_204636758.1">
    <property type="nucleotide sequence ID" value="NZ_CP183983.1"/>
</dbReference>
<proteinExistence type="inferred from homology"/>
<dbReference type="HAMAP" id="MF_00612">
    <property type="entry name" value="UPF0225"/>
    <property type="match status" value="1"/>
</dbReference>
<evidence type="ECO:0000313" key="3">
    <source>
        <dbReference type="EMBL" id="MBM7122309.1"/>
    </source>
</evidence>
<dbReference type="Gene3D" id="3.10.450.50">
    <property type="match status" value="1"/>
</dbReference>
<accession>A0ABS2JTG4</accession>
<comment type="caution">
    <text evidence="3">The sequence shown here is derived from an EMBL/GenBank/DDBJ whole genome shotgun (WGS) entry which is preliminary data.</text>
</comment>
<protein>
    <recommendedName>
        <fullName evidence="1">UPF0225 protein ISP20_14170</fullName>
    </recommendedName>
</protein>
<name>A0ABS2JTG4_9GAMM</name>
<gene>
    <name evidence="3" type="ORF">ISP20_14170</name>
</gene>
<keyword evidence="4" id="KW-1185">Reference proteome</keyword>
<dbReference type="Proteomes" id="UP001430065">
    <property type="component" value="Unassembled WGS sequence"/>
</dbReference>
<organism evidence="3 4">
    <name type="scientific">Dyella kyungheensis</name>
    <dbReference type="NCBI Taxonomy" id="1242174"/>
    <lineage>
        <taxon>Bacteria</taxon>
        <taxon>Pseudomonadati</taxon>
        <taxon>Pseudomonadota</taxon>
        <taxon>Gammaproteobacteria</taxon>
        <taxon>Lysobacterales</taxon>
        <taxon>Rhodanobacteraceae</taxon>
        <taxon>Dyella</taxon>
    </lineage>
</organism>
<dbReference type="EMBL" id="JADIKC010000006">
    <property type="protein sequence ID" value="MBM7122309.1"/>
    <property type="molecule type" value="Genomic_DNA"/>
</dbReference>
<feature type="domain" description="YchJ-like middle NTF2-like" evidence="2">
    <location>
        <begin position="37"/>
        <end position="132"/>
    </location>
</feature>
<evidence type="ECO:0000313" key="4">
    <source>
        <dbReference type="Proteomes" id="UP001430065"/>
    </source>
</evidence>